<dbReference type="eggNOG" id="COG1413">
    <property type="taxonomic scope" value="Bacteria"/>
</dbReference>
<dbReference type="HOGENOM" id="CLU_609426_0_0_4"/>
<accession>B1XWX5</accession>
<dbReference type="EMBL" id="CP001013">
    <property type="protein sequence ID" value="ACB36324.1"/>
    <property type="molecule type" value="Genomic_DNA"/>
</dbReference>
<dbReference type="AlphaFoldDB" id="B1XWX5"/>
<dbReference type="STRING" id="395495.Lcho_4072"/>
<dbReference type="SUPFAM" id="SSF48371">
    <property type="entry name" value="ARM repeat"/>
    <property type="match status" value="1"/>
</dbReference>
<reference evidence="1 2" key="1">
    <citation type="submission" date="2008-03" db="EMBL/GenBank/DDBJ databases">
        <title>Complete sequence of Leptothrix cholodnii SP-6.</title>
        <authorList>
            <consortium name="US DOE Joint Genome Institute"/>
            <person name="Copeland A."/>
            <person name="Lucas S."/>
            <person name="Lapidus A."/>
            <person name="Glavina del Rio T."/>
            <person name="Dalin E."/>
            <person name="Tice H."/>
            <person name="Bruce D."/>
            <person name="Goodwin L."/>
            <person name="Pitluck S."/>
            <person name="Chertkov O."/>
            <person name="Brettin T."/>
            <person name="Detter J.C."/>
            <person name="Han C."/>
            <person name="Kuske C.R."/>
            <person name="Schmutz J."/>
            <person name="Larimer F."/>
            <person name="Land M."/>
            <person name="Hauser L."/>
            <person name="Kyrpides N."/>
            <person name="Lykidis A."/>
            <person name="Emerson D."/>
            <person name="Richardson P."/>
        </authorList>
    </citation>
    <scope>NUCLEOTIDE SEQUENCE [LARGE SCALE GENOMIC DNA]</scope>
    <source>
        <strain evidence="2">ATCC 51168 / LMG 8142 / SP-6</strain>
    </source>
</reference>
<dbReference type="InterPro" id="IPR016024">
    <property type="entry name" value="ARM-type_fold"/>
</dbReference>
<evidence type="ECO:0000313" key="2">
    <source>
        <dbReference type="Proteomes" id="UP000001693"/>
    </source>
</evidence>
<protein>
    <recommendedName>
        <fullName evidence="3">TIGR02270 family protein</fullName>
    </recommendedName>
</protein>
<dbReference type="Pfam" id="PF13646">
    <property type="entry name" value="HEAT_2"/>
    <property type="match status" value="1"/>
</dbReference>
<proteinExistence type="predicted"/>
<gene>
    <name evidence="1" type="ordered locus">Lcho_4072</name>
</gene>
<evidence type="ECO:0008006" key="3">
    <source>
        <dbReference type="Google" id="ProtNLM"/>
    </source>
</evidence>
<dbReference type="InterPro" id="IPR011989">
    <property type="entry name" value="ARM-like"/>
</dbReference>
<sequence length="449" mass="48506">MATTLRAFHVGLYEEHLEDLSFLHEQRGALLRKPGQPWQDLAALEARMEEHLDALVVGDTLALDVCRRRAAEGDVGELHAAVCICCRQKQSGLLAVVLRDLDMADPQKAAAVADALIHEMPDDWAPFIGQAIERRDARLTPLLASVTGRRRLPFGPQLVQALRNHGHAAGLERIVDALGLLGEPGVQGLLQACTRSEHPAVRDAALDALLRLGVAPPPLGEPGGDTFPQALRTALAGDRHTARALAAAAQAGRATASDLLALGLLGDPGSLRALHDSLARPELAESAALALHWVSGAPLVQAVFVAEEVNEDALIGNELQAWHRYREAPKRPDGRPYGETVDKLSTEQAQWKQWFSEHAARFDPALRYRSGRPCSPAVLLANLADPQADARLRCAAARELAVRYGCDRPFEADMRVARQCQAIEAIGRWVAGPGAGFEPGQWVFAGRPQ</sequence>
<evidence type="ECO:0000313" key="1">
    <source>
        <dbReference type="EMBL" id="ACB36324.1"/>
    </source>
</evidence>
<dbReference type="KEGG" id="lch:Lcho_4072"/>
<dbReference type="Gene3D" id="1.25.10.10">
    <property type="entry name" value="Leucine-rich Repeat Variant"/>
    <property type="match status" value="1"/>
</dbReference>
<organism evidence="1 2">
    <name type="scientific">Leptothrix cholodnii (strain ATCC 51168 / LMG 8142 / SP-6)</name>
    <name type="common">Leptothrix discophora (strain SP-6)</name>
    <dbReference type="NCBI Taxonomy" id="395495"/>
    <lineage>
        <taxon>Bacteria</taxon>
        <taxon>Pseudomonadati</taxon>
        <taxon>Pseudomonadota</taxon>
        <taxon>Betaproteobacteria</taxon>
        <taxon>Burkholderiales</taxon>
        <taxon>Sphaerotilaceae</taxon>
        <taxon>Leptothrix</taxon>
    </lineage>
</organism>
<name>B1XWX5_LEPCP</name>
<keyword evidence="2" id="KW-1185">Reference proteome</keyword>
<dbReference type="Proteomes" id="UP000001693">
    <property type="component" value="Chromosome"/>
</dbReference>